<evidence type="ECO:0000256" key="3">
    <source>
        <dbReference type="ARBA" id="ARBA00022982"/>
    </source>
</evidence>
<keyword evidence="2 6" id="KW-0479">Metal-binding</keyword>
<dbReference type="Gene3D" id="3.30.70.20">
    <property type="match status" value="1"/>
</dbReference>
<reference evidence="9" key="1">
    <citation type="submission" date="2017-09" db="EMBL/GenBank/DDBJ databases">
        <title>Depth-based differentiation of microbial function through sediment-hosted aquifers and enrichment of novel symbionts in the deep terrestrial subsurface.</title>
        <authorList>
            <person name="Probst A.J."/>
            <person name="Ladd B."/>
            <person name="Jarett J.K."/>
            <person name="Geller-Mcgrath D.E."/>
            <person name="Sieber C.M.K."/>
            <person name="Emerson J.B."/>
            <person name="Anantharaman K."/>
            <person name="Thomas B.C."/>
            <person name="Malmstrom R."/>
            <person name="Stieglmeier M."/>
            <person name="Klingl A."/>
            <person name="Woyke T."/>
            <person name="Ryan C.M."/>
            <person name="Banfield J.F."/>
        </authorList>
    </citation>
    <scope>NUCLEOTIDE SEQUENCE [LARGE SCALE GENOMIC DNA]</scope>
</reference>
<dbReference type="GO" id="GO:0005506">
    <property type="term" value="F:iron ion binding"/>
    <property type="evidence" value="ECO:0007669"/>
    <property type="project" value="UniProtKB-UniRule"/>
</dbReference>
<dbReference type="PANTHER" id="PTHR36923">
    <property type="entry name" value="FERREDOXIN"/>
    <property type="match status" value="1"/>
</dbReference>
<dbReference type="PANTHER" id="PTHR36923:SF3">
    <property type="entry name" value="FERREDOXIN"/>
    <property type="match status" value="1"/>
</dbReference>
<keyword evidence="1 6" id="KW-0813">Transport</keyword>
<dbReference type="AlphaFoldDB" id="A0A2M7TSI5"/>
<accession>A0A2M7TSI5</accession>
<dbReference type="GO" id="GO:0051536">
    <property type="term" value="F:iron-sulfur cluster binding"/>
    <property type="evidence" value="ECO:0007669"/>
    <property type="project" value="UniProtKB-KW"/>
</dbReference>
<dbReference type="SUPFAM" id="SSF54862">
    <property type="entry name" value="4Fe-4S ferredoxins"/>
    <property type="match status" value="1"/>
</dbReference>
<evidence type="ECO:0000256" key="2">
    <source>
        <dbReference type="ARBA" id="ARBA00022723"/>
    </source>
</evidence>
<keyword evidence="4 6" id="KW-0408">Iron</keyword>
<dbReference type="EMBL" id="PFNX01000060">
    <property type="protein sequence ID" value="PIZ58736.1"/>
    <property type="molecule type" value="Genomic_DNA"/>
</dbReference>
<keyword evidence="3 6" id="KW-0249">Electron transport</keyword>
<feature type="domain" description="4Fe-4S ferredoxin-type" evidence="7">
    <location>
        <begin position="3"/>
        <end position="31"/>
    </location>
</feature>
<dbReference type="InterPro" id="IPR001080">
    <property type="entry name" value="3Fe4S_ferredoxin"/>
</dbReference>
<keyword evidence="5 6" id="KW-0411">Iron-sulfur</keyword>
<gene>
    <name evidence="8" type="ORF">COY20_03280</name>
</gene>
<dbReference type="Pfam" id="PF13370">
    <property type="entry name" value="Fer4_13"/>
    <property type="match status" value="1"/>
</dbReference>
<organism evidence="8 9">
    <name type="scientific">Candidatus Shapirobacteria bacterium CG_4_10_14_0_2_um_filter_40_12</name>
    <dbReference type="NCBI Taxonomy" id="1974871"/>
    <lineage>
        <taxon>Bacteria</taxon>
        <taxon>Candidatus Shapironibacteriota</taxon>
    </lineage>
</organism>
<name>A0A2M7TSI5_9BACT</name>
<evidence type="ECO:0000256" key="1">
    <source>
        <dbReference type="ARBA" id="ARBA00022448"/>
    </source>
</evidence>
<evidence type="ECO:0000313" key="9">
    <source>
        <dbReference type="Proteomes" id="UP000229336"/>
    </source>
</evidence>
<dbReference type="PROSITE" id="PS51379">
    <property type="entry name" value="4FE4S_FER_2"/>
    <property type="match status" value="1"/>
</dbReference>
<dbReference type="InterPro" id="IPR051269">
    <property type="entry name" value="Fe-S_cluster_ET"/>
</dbReference>
<evidence type="ECO:0000259" key="7">
    <source>
        <dbReference type="PROSITE" id="PS51379"/>
    </source>
</evidence>
<dbReference type="GO" id="GO:0009055">
    <property type="term" value="F:electron transfer activity"/>
    <property type="evidence" value="ECO:0007669"/>
    <property type="project" value="UniProtKB-UniRule"/>
</dbReference>
<dbReference type="InterPro" id="IPR017896">
    <property type="entry name" value="4Fe4S_Fe-S-bd"/>
</dbReference>
<comment type="function">
    <text evidence="6">Ferredoxins are iron-sulfur proteins that transfer electrons in a wide variety of metabolic reactions.</text>
</comment>
<proteinExistence type="predicted"/>
<comment type="caution">
    <text evidence="8">The sequence shown here is derived from an EMBL/GenBank/DDBJ whole genome shotgun (WGS) entry which is preliminary data.</text>
</comment>
<protein>
    <recommendedName>
        <fullName evidence="6">Ferredoxin</fullName>
    </recommendedName>
</protein>
<dbReference type="Proteomes" id="UP000229336">
    <property type="component" value="Unassembled WGS sequence"/>
</dbReference>
<evidence type="ECO:0000313" key="8">
    <source>
        <dbReference type="EMBL" id="PIZ58736.1"/>
    </source>
</evidence>
<evidence type="ECO:0000256" key="5">
    <source>
        <dbReference type="ARBA" id="ARBA00023014"/>
    </source>
</evidence>
<dbReference type="PRINTS" id="PR00352">
    <property type="entry name" value="3FE4SFRDOXIN"/>
</dbReference>
<sequence>MSQTVVIDQNKCIGCNTCPLIDPETFEMDPITYKAKVKKQPDIITDTVKTAITSCPVGAISLSEK</sequence>
<evidence type="ECO:0000256" key="4">
    <source>
        <dbReference type="ARBA" id="ARBA00023004"/>
    </source>
</evidence>
<evidence type="ECO:0000256" key="6">
    <source>
        <dbReference type="RuleBase" id="RU368020"/>
    </source>
</evidence>